<evidence type="ECO:0000313" key="3">
    <source>
        <dbReference type="Proteomes" id="UP000256485"/>
    </source>
</evidence>
<dbReference type="SUPFAM" id="SSF47240">
    <property type="entry name" value="Ferritin-like"/>
    <property type="match status" value="1"/>
</dbReference>
<evidence type="ECO:0000259" key="1">
    <source>
        <dbReference type="Pfam" id="PF14530"/>
    </source>
</evidence>
<dbReference type="Proteomes" id="UP000256485">
    <property type="component" value="Unassembled WGS sequence"/>
</dbReference>
<evidence type="ECO:0000313" key="2">
    <source>
        <dbReference type="EMBL" id="REF35156.1"/>
    </source>
</evidence>
<feature type="domain" description="DUF4439" evidence="1">
    <location>
        <begin position="14"/>
        <end position="143"/>
    </location>
</feature>
<comment type="caution">
    <text evidence="2">The sequence shown here is derived from an EMBL/GenBank/DDBJ whole genome shotgun (WGS) entry which is preliminary data.</text>
</comment>
<reference evidence="2 3" key="1">
    <citation type="submission" date="2018-08" db="EMBL/GenBank/DDBJ databases">
        <title>Sequencing the genomes of 1000 actinobacteria strains.</title>
        <authorList>
            <person name="Klenk H.-P."/>
        </authorList>
    </citation>
    <scope>NUCLEOTIDE SEQUENCE [LARGE SCALE GENOMIC DNA]</scope>
    <source>
        <strain evidence="2 3">DSM 22891</strain>
    </source>
</reference>
<dbReference type="AlphaFoldDB" id="A0A3D9V180"/>
<dbReference type="EMBL" id="QTUC01000001">
    <property type="protein sequence ID" value="REF35156.1"/>
    <property type="molecule type" value="Genomic_DNA"/>
</dbReference>
<proteinExistence type="predicted"/>
<dbReference type="Pfam" id="PF14530">
    <property type="entry name" value="DUF4439"/>
    <property type="match status" value="1"/>
</dbReference>
<keyword evidence="3" id="KW-1185">Reference proteome</keyword>
<protein>
    <submittedName>
        <fullName evidence="2">Uncharacterized protein DUF4439</fullName>
    </submittedName>
</protein>
<name>A0A3D9V180_THECX</name>
<dbReference type="Gene3D" id="1.20.1260.10">
    <property type="match status" value="1"/>
</dbReference>
<dbReference type="RefSeq" id="WP_115848987.1">
    <property type="nucleotide sequence ID" value="NZ_QTUC01000001.1"/>
</dbReference>
<organism evidence="2 3">
    <name type="scientific">Thermasporomyces composti</name>
    <dbReference type="NCBI Taxonomy" id="696763"/>
    <lineage>
        <taxon>Bacteria</taxon>
        <taxon>Bacillati</taxon>
        <taxon>Actinomycetota</taxon>
        <taxon>Actinomycetes</taxon>
        <taxon>Propionibacteriales</taxon>
        <taxon>Nocardioidaceae</taxon>
        <taxon>Thermasporomyces</taxon>
    </lineage>
</organism>
<dbReference type="InterPro" id="IPR012347">
    <property type="entry name" value="Ferritin-like"/>
</dbReference>
<dbReference type="CDD" id="cd00657">
    <property type="entry name" value="Ferritin_like"/>
    <property type="match status" value="1"/>
</dbReference>
<accession>A0A3D9V180</accession>
<dbReference type="OrthoDB" id="5195580at2"/>
<dbReference type="InterPro" id="IPR029447">
    <property type="entry name" value="DUF4439"/>
</dbReference>
<dbReference type="InterPro" id="IPR009078">
    <property type="entry name" value="Ferritin-like_SF"/>
</dbReference>
<gene>
    <name evidence="2" type="ORF">DFJ64_0528</name>
</gene>
<sequence length="160" mass="16833">MSPRPNTHSEIETLQAALAGVHAALWGYGVLGPRLSGEEEERGRRAYVRYRELRDHLVALLSERSVEPVAAAAGYTLPFPVSDAASARRLAAHLEAGCAGVFADLVAGATSAKLRGFAASTLRECALRHLAWGGALSAFPGLPRPPARTATTPTPDAPAR</sequence>